<keyword evidence="2" id="KW-0812">Transmembrane</keyword>
<dbReference type="InterPro" id="IPR056146">
    <property type="entry name" value="DUF7729"/>
</dbReference>
<organism evidence="5 6">
    <name type="scientific">Glomus cerebriforme</name>
    <dbReference type="NCBI Taxonomy" id="658196"/>
    <lineage>
        <taxon>Eukaryota</taxon>
        <taxon>Fungi</taxon>
        <taxon>Fungi incertae sedis</taxon>
        <taxon>Mucoromycota</taxon>
        <taxon>Glomeromycotina</taxon>
        <taxon>Glomeromycetes</taxon>
        <taxon>Glomerales</taxon>
        <taxon>Glomeraceae</taxon>
        <taxon>Glomus</taxon>
    </lineage>
</organism>
<feature type="chain" id="PRO_5017360266" description="DUF7729 domain-containing protein" evidence="3">
    <location>
        <begin position="21"/>
        <end position="346"/>
    </location>
</feature>
<dbReference type="Pfam" id="PF24855">
    <property type="entry name" value="DUF7729"/>
    <property type="match status" value="1"/>
</dbReference>
<sequence>MANSIPRFIILLFFINVIFAQSPPIDLNNLTTTCKTTITSLIDNKSINKCLPMFTIIVSIPQFLPSTQKDPETKLGILAQLIQQTCSLSKCSTSLVQSTALTLQENCSQDLLQQNIIATVNLLLFSHYNLIQELACKRDNSRQFNPYCILETITNIASTTNLNKRHIHSDFVPTSVTEPDPTITSTSETAAANPPISSASETAANPPTSSTSETAAANLPISSPVVNDGSDKNNNNIPSQDNPPSQDSSLFFKTLEKLPNSIVCTDCNKAMVSVTLKYLNENPSALNGTQIQPTMIQQGSQSLKLKCGSSFLDGTIPNTVSSSSKLLYSYLYNFIGILIITILLIL</sequence>
<name>A0A397SJZ3_9GLOM</name>
<comment type="caution">
    <text evidence="5">The sequence shown here is derived from an EMBL/GenBank/DDBJ whole genome shotgun (WGS) entry which is preliminary data.</text>
</comment>
<dbReference type="PANTHER" id="PTHR34862">
    <property type="entry name" value="SPARK DOMAIN-CONTAINING PROTEIN"/>
    <property type="match status" value="1"/>
</dbReference>
<feature type="compositionally biased region" description="Polar residues" evidence="1">
    <location>
        <begin position="172"/>
        <end position="225"/>
    </location>
</feature>
<evidence type="ECO:0000259" key="4">
    <source>
        <dbReference type="Pfam" id="PF24855"/>
    </source>
</evidence>
<evidence type="ECO:0000256" key="2">
    <source>
        <dbReference type="SAM" id="Phobius"/>
    </source>
</evidence>
<feature type="compositionally biased region" description="Low complexity" evidence="1">
    <location>
        <begin position="238"/>
        <end position="249"/>
    </location>
</feature>
<dbReference type="EMBL" id="QKYT01000439">
    <property type="protein sequence ID" value="RIA85219.1"/>
    <property type="molecule type" value="Genomic_DNA"/>
</dbReference>
<dbReference type="Proteomes" id="UP000265703">
    <property type="component" value="Unassembled WGS sequence"/>
</dbReference>
<gene>
    <name evidence="5" type="ORF">C1645_879449</name>
</gene>
<keyword evidence="2" id="KW-1133">Transmembrane helix</keyword>
<dbReference type="AlphaFoldDB" id="A0A397SJZ3"/>
<accession>A0A397SJZ3</accession>
<evidence type="ECO:0000313" key="5">
    <source>
        <dbReference type="EMBL" id="RIA85219.1"/>
    </source>
</evidence>
<proteinExistence type="predicted"/>
<keyword evidence="6" id="KW-1185">Reference proteome</keyword>
<feature type="transmembrane region" description="Helical" evidence="2">
    <location>
        <begin position="327"/>
        <end position="345"/>
    </location>
</feature>
<feature type="domain" description="DUF7729" evidence="4">
    <location>
        <begin position="28"/>
        <end position="163"/>
    </location>
</feature>
<keyword evidence="2" id="KW-0472">Membrane</keyword>
<keyword evidence="3" id="KW-0732">Signal</keyword>
<dbReference type="PANTHER" id="PTHR34862:SF1">
    <property type="entry name" value="SPARK DOMAIN-CONTAINING PROTEIN"/>
    <property type="match status" value="1"/>
</dbReference>
<feature type="region of interest" description="Disordered" evidence="1">
    <location>
        <begin position="172"/>
        <end position="249"/>
    </location>
</feature>
<reference evidence="5 6" key="1">
    <citation type="submission" date="2018-06" db="EMBL/GenBank/DDBJ databases">
        <title>Comparative genomics reveals the genomic features of Rhizophagus irregularis, R. cerebriforme, R. diaphanum and Gigaspora rosea, and their symbiotic lifestyle signature.</title>
        <authorList>
            <person name="Morin E."/>
            <person name="San Clemente H."/>
            <person name="Chen E.C.H."/>
            <person name="De La Providencia I."/>
            <person name="Hainaut M."/>
            <person name="Kuo A."/>
            <person name="Kohler A."/>
            <person name="Murat C."/>
            <person name="Tang N."/>
            <person name="Roy S."/>
            <person name="Loubradou J."/>
            <person name="Henrissat B."/>
            <person name="Grigoriev I.V."/>
            <person name="Corradi N."/>
            <person name="Roux C."/>
            <person name="Martin F.M."/>
        </authorList>
    </citation>
    <scope>NUCLEOTIDE SEQUENCE [LARGE SCALE GENOMIC DNA]</scope>
    <source>
        <strain evidence="5 6">DAOM 227022</strain>
    </source>
</reference>
<protein>
    <recommendedName>
        <fullName evidence="4">DUF7729 domain-containing protein</fullName>
    </recommendedName>
</protein>
<evidence type="ECO:0000256" key="1">
    <source>
        <dbReference type="SAM" id="MobiDB-lite"/>
    </source>
</evidence>
<feature type="signal peptide" evidence="3">
    <location>
        <begin position="1"/>
        <end position="20"/>
    </location>
</feature>
<evidence type="ECO:0000256" key="3">
    <source>
        <dbReference type="SAM" id="SignalP"/>
    </source>
</evidence>
<evidence type="ECO:0000313" key="6">
    <source>
        <dbReference type="Proteomes" id="UP000265703"/>
    </source>
</evidence>
<dbReference type="OrthoDB" id="2536450at2759"/>